<organism evidence="1 2">
    <name type="scientific">Flavobacterium psychroterrae</name>
    <dbReference type="NCBI Taxonomy" id="2133767"/>
    <lineage>
        <taxon>Bacteria</taxon>
        <taxon>Pseudomonadati</taxon>
        <taxon>Bacteroidota</taxon>
        <taxon>Flavobacteriia</taxon>
        <taxon>Flavobacteriales</taxon>
        <taxon>Flavobacteriaceae</taxon>
        <taxon>Flavobacterium</taxon>
    </lineage>
</organism>
<dbReference type="EMBL" id="JAGYVZ010000005">
    <property type="protein sequence ID" value="MBS7230871.1"/>
    <property type="molecule type" value="Genomic_DNA"/>
</dbReference>
<dbReference type="Proteomes" id="UP000722625">
    <property type="component" value="Unassembled WGS sequence"/>
</dbReference>
<evidence type="ECO:0000313" key="1">
    <source>
        <dbReference type="EMBL" id="MBS7230871.1"/>
    </source>
</evidence>
<accession>A0ABS5PAW4</accession>
<evidence type="ECO:0008006" key="3">
    <source>
        <dbReference type="Google" id="ProtNLM"/>
    </source>
</evidence>
<sequence>MKNILLLVTILVLNACSSTKNSSENNKWIGQSKNNIIKAWGTPIRTLSNSDQGEILIYGEQIYANAGNEEGSRIAGPNYWNYTYVYVDKDDKIYSYKTEKQQHTPQELAVK</sequence>
<name>A0ABS5PAW4_9FLAO</name>
<reference evidence="1 2" key="1">
    <citation type="journal article" date="2018" name="Int. J. Syst. Evol. Microbiol.">
        <title>Flavobacterium chryseum sp. nov. and Flavobacterium psychroterrae sp. nov., novel environmental bacteria isolated from Antarctica.</title>
        <authorList>
            <person name="Kralova S."/>
            <person name="Svec P."/>
            <person name="Busse H.J."/>
            <person name="Stankova E."/>
            <person name="Vaczi P."/>
            <person name="Sedlacek I."/>
        </authorList>
    </citation>
    <scope>NUCLEOTIDE SEQUENCE [LARGE SCALE GENOMIC DNA]</scope>
    <source>
        <strain evidence="1 2">CCM 8827</strain>
    </source>
</reference>
<evidence type="ECO:0000313" key="2">
    <source>
        <dbReference type="Proteomes" id="UP000722625"/>
    </source>
</evidence>
<keyword evidence="2" id="KW-1185">Reference proteome</keyword>
<comment type="caution">
    <text evidence="1">The sequence shown here is derived from an EMBL/GenBank/DDBJ whole genome shotgun (WGS) entry which is preliminary data.</text>
</comment>
<gene>
    <name evidence="1" type="ORF">KHA90_07525</name>
</gene>
<proteinExistence type="predicted"/>
<protein>
    <recommendedName>
        <fullName evidence="3">Lipoprotein</fullName>
    </recommendedName>
</protein>